<organism evidence="2 3">
    <name type="scientific">Streblomastix strix</name>
    <dbReference type="NCBI Taxonomy" id="222440"/>
    <lineage>
        <taxon>Eukaryota</taxon>
        <taxon>Metamonada</taxon>
        <taxon>Preaxostyla</taxon>
        <taxon>Oxymonadida</taxon>
        <taxon>Streblomastigidae</taxon>
        <taxon>Streblomastix</taxon>
    </lineage>
</organism>
<keyword evidence="1" id="KW-0732">Signal</keyword>
<dbReference type="EMBL" id="SNRW01016275">
    <property type="protein sequence ID" value="KAA6369532.1"/>
    <property type="molecule type" value="Genomic_DNA"/>
</dbReference>
<dbReference type="Proteomes" id="UP000324800">
    <property type="component" value="Unassembled WGS sequence"/>
</dbReference>
<comment type="caution">
    <text evidence="2">The sequence shown here is derived from an EMBL/GenBank/DDBJ whole genome shotgun (WGS) entry which is preliminary data.</text>
</comment>
<gene>
    <name evidence="2" type="ORF">EZS28_034940</name>
</gene>
<feature type="signal peptide" evidence="1">
    <location>
        <begin position="1"/>
        <end position="16"/>
    </location>
</feature>
<reference evidence="2 3" key="1">
    <citation type="submission" date="2019-03" db="EMBL/GenBank/DDBJ databases">
        <title>Single cell metagenomics reveals metabolic interactions within the superorganism composed of flagellate Streblomastix strix and complex community of Bacteroidetes bacteria on its surface.</title>
        <authorList>
            <person name="Treitli S.C."/>
            <person name="Kolisko M."/>
            <person name="Husnik F."/>
            <person name="Keeling P."/>
            <person name="Hampl V."/>
        </authorList>
    </citation>
    <scope>NUCLEOTIDE SEQUENCE [LARGE SCALE GENOMIC DNA]</scope>
    <source>
        <strain evidence="2">ST1C</strain>
    </source>
</reference>
<feature type="chain" id="PRO_5023855019" evidence="1">
    <location>
        <begin position="17"/>
        <end position="64"/>
    </location>
</feature>
<feature type="non-terminal residue" evidence="2">
    <location>
        <position position="64"/>
    </location>
</feature>
<evidence type="ECO:0000256" key="1">
    <source>
        <dbReference type="SAM" id="SignalP"/>
    </source>
</evidence>
<dbReference type="AlphaFoldDB" id="A0A5J4UHX0"/>
<protein>
    <submittedName>
        <fullName evidence="2">Uncharacterized protein</fullName>
    </submittedName>
</protein>
<name>A0A5J4UHX0_9EUKA</name>
<sequence>MIVLFVLVTQLRAADSVCNFEENQTMLFSEALPCLKSITPVPPIEKETTIKVLKNYFDGYAFRD</sequence>
<accession>A0A5J4UHX0</accession>
<evidence type="ECO:0000313" key="3">
    <source>
        <dbReference type="Proteomes" id="UP000324800"/>
    </source>
</evidence>
<evidence type="ECO:0000313" key="2">
    <source>
        <dbReference type="EMBL" id="KAA6369532.1"/>
    </source>
</evidence>
<proteinExistence type="predicted"/>